<protein>
    <submittedName>
        <fullName evidence="2">Antibiotic biosynthesis monooxygenase family protein</fullName>
        <ecNumber evidence="2">1.14.-.-</ecNumber>
    </submittedName>
</protein>
<gene>
    <name evidence="2" type="ORF">ACFQZU_07010</name>
</gene>
<accession>A0ABW3BD65</accession>
<keyword evidence="3" id="KW-1185">Reference proteome</keyword>
<dbReference type="SUPFAM" id="SSF54909">
    <property type="entry name" value="Dimeric alpha+beta barrel"/>
    <property type="match status" value="1"/>
</dbReference>
<dbReference type="Gene3D" id="3.30.70.100">
    <property type="match status" value="1"/>
</dbReference>
<evidence type="ECO:0000313" key="2">
    <source>
        <dbReference type="EMBL" id="MFD0801065.1"/>
    </source>
</evidence>
<feature type="region of interest" description="Disordered" evidence="1">
    <location>
        <begin position="72"/>
        <end position="96"/>
    </location>
</feature>
<evidence type="ECO:0000313" key="3">
    <source>
        <dbReference type="Proteomes" id="UP001596956"/>
    </source>
</evidence>
<organism evidence="2 3">
    <name type="scientific">Streptomonospora algeriensis</name>
    <dbReference type="NCBI Taxonomy" id="995084"/>
    <lineage>
        <taxon>Bacteria</taxon>
        <taxon>Bacillati</taxon>
        <taxon>Actinomycetota</taxon>
        <taxon>Actinomycetes</taxon>
        <taxon>Streptosporangiales</taxon>
        <taxon>Nocardiopsidaceae</taxon>
        <taxon>Streptomonospora</taxon>
    </lineage>
</organism>
<dbReference type="EMBL" id="JBHTHR010000143">
    <property type="protein sequence ID" value="MFD0801065.1"/>
    <property type="molecule type" value="Genomic_DNA"/>
</dbReference>
<dbReference type="GO" id="GO:0004497">
    <property type="term" value="F:monooxygenase activity"/>
    <property type="evidence" value="ECO:0007669"/>
    <property type="project" value="UniProtKB-KW"/>
</dbReference>
<evidence type="ECO:0000256" key="1">
    <source>
        <dbReference type="SAM" id="MobiDB-lite"/>
    </source>
</evidence>
<proteinExistence type="predicted"/>
<dbReference type="Proteomes" id="UP001596956">
    <property type="component" value="Unassembled WGS sequence"/>
</dbReference>
<sequence length="115" mass="13035">MDSRARVLVWHRGDDPEALVRAYTEAAPDLAEVEGLERTELLFGVAGAGFGTGPVVLEMHFTDIEAFRRWERSPQHRQKTSPMRRFQDRSRPGGHYEIYEVPALDAGVSEGRDPR</sequence>
<dbReference type="InterPro" id="IPR011008">
    <property type="entry name" value="Dimeric_a/b-barrel"/>
</dbReference>
<name>A0ABW3BD65_9ACTN</name>
<keyword evidence="2" id="KW-0560">Oxidoreductase</keyword>
<dbReference type="EC" id="1.14.-.-" evidence="2"/>
<keyword evidence="2" id="KW-0503">Monooxygenase</keyword>
<comment type="caution">
    <text evidence="2">The sequence shown here is derived from an EMBL/GenBank/DDBJ whole genome shotgun (WGS) entry which is preliminary data.</text>
</comment>
<reference evidence="3" key="1">
    <citation type="journal article" date="2019" name="Int. J. Syst. Evol. Microbiol.">
        <title>The Global Catalogue of Microorganisms (GCM) 10K type strain sequencing project: providing services to taxonomists for standard genome sequencing and annotation.</title>
        <authorList>
            <consortium name="The Broad Institute Genomics Platform"/>
            <consortium name="The Broad Institute Genome Sequencing Center for Infectious Disease"/>
            <person name="Wu L."/>
            <person name="Ma J."/>
        </authorList>
    </citation>
    <scope>NUCLEOTIDE SEQUENCE [LARGE SCALE GENOMIC DNA]</scope>
    <source>
        <strain evidence="3">CCUG 63369</strain>
    </source>
</reference>